<reference evidence="1 2" key="1">
    <citation type="submission" date="2019-08" db="EMBL/GenBank/DDBJ databases">
        <title>Six bacteriophages against potato bacterial diseases.</title>
        <authorList>
            <person name="Zhang X."/>
            <person name="Kering K."/>
        </authorList>
    </citation>
    <scope>NUCLEOTIDE SEQUENCE [LARGE SCALE GENOMIC DNA]</scope>
</reference>
<evidence type="ECO:0000313" key="1">
    <source>
        <dbReference type="EMBL" id="QFP93879.1"/>
    </source>
</evidence>
<name>A0A5P8D6D4_9CAUD</name>
<dbReference type="EMBL" id="MN270891">
    <property type="protein sequence ID" value="QFP93879.1"/>
    <property type="molecule type" value="Genomic_DNA"/>
</dbReference>
<sequence length="57" mass="6953">MQPFNQRDDGGVEFFLNRRRVYNPEKRVESEHYKGSDLDLYLYFQNLGKYPVESHLR</sequence>
<accession>A0A5P8D6D4</accession>
<keyword evidence="2" id="KW-1185">Reference proteome</keyword>
<protein>
    <submittedName>
        <fullName evidence="1">Uncharacterized protein</fullName>
    </submittedName>
</protein>
<evidence type="ECO:0000313" key="2">
    <source>
        <dbReference type="Proteomes" id="UP000326781"/>
    </source>
</evidence>
<organism evidence="1 2">
    <name type="scientific">Pectobacterium phage Wc4</name>
    <dbReference type="NCBI Taxonomy" id="2652428"/>
    <lineage>
        <taxon>Viruses</taxon>
        <taxon>Duplodnaviria</taxon>
        <taxon>Heunggongvirae</taxon>
        <taxon>Uroviricota</taxon>
        <taxon>Caudoviricetes</taxon>
        <taxon>Andersonviridae</taxon>
        <taxon>Andersonviridae incertae sedis</taxon>
        <taxon>Arnovirus</taxon>
        <taxon>Arnovirus Wc4</taxon>
    </lineage>
</organism>
<dbReference type="Proteomes" id="UP000326781">
    <property type="component" value="Segment"/>
</dbReference>
<proteinExistence type="predicted"/>